<feature type="non-terminal residue" evidence="1">
    <location>
        <position position="68"/>
    </location>
</feature>
<protein>
    <submittedName>
        <fullName evidence="1">Uncharacterized protein</fullName>
    </submittedName>
</protein>
<sequence>MEEHKQGRLWISERFLQRRSQGGEDLSQQIVMVDETCVHHYEPCCKRQSMEWKHPHLRTQKSNPRPLQ</sequence>
<accession>A0A6L2Q113</accession>
<dbReference type="Proteomes" id="UP000502823">
    <property type="component" value="Unassembled WGS sequence"/>
</dbReference>
<dbReference type="InterPro" id="IPR036397">
    <property type="entry name" value="RNaseH_sf"/>
</dbReference>
<dbReference type="AlphaFoldDB" id="A0A6L2Q113"/>
<evidence type="ECO:0000313" key="2">
    <source>
        <dbReference type="Proteomes" id="UP000502823"/>
    </source>
</evidence>
<name>A0A6L2Q113_COPFO</name>
<dbReference type="EMBL" id="BLKM01000641">
    <property type="protein sequence ID" value="GFG36518.1"/>
    <property type="molecule type" value="Genomic_DNA"/>
</dbReference>
<dbReference type="Gene3D" id="3.30.420.10">
    <property type="entry name" value="Ribonuclease H-like superfamily/Ribonuclease H"/>
    <property type="match status" value="1"/>
</dbReference>
<keyword evidence="2" id="KW-1185">Reference proteome</keyword>
<organism evidence="1 2">
    <name type="scientific">Coptotermes formosanus</name>
    <name type="common">Formosan subterranean termite</name>
    <dbReference type="NCBI Taxonomy" id="36987"/>
    <lineage>
        <taxon>Eukaryota</taxon>
        <taxon>Metazoa</taxon>
        <taxon>Ecdysozoa</taxon>
        <taxon>Arthropoda</taxon>
        <taxon>Hexapoda</taxon>
        <taxon>Insecta</taxon>
        <taxon>Pterygota</taxon>
        <taxon>Neoptera</taxon>
        <taxon>Polyneoptera</taxon>
        <taxon>Dictyoptera</taxon>
        <taxon>Blattodea</taxon>
        <taxon>Blattoidea</taxon>
        <taxon>Termitoidae</taxon>
        <taxon>Rhinotermitidae</taxon>
        <taxon>Coptotermes</taxon>
    </lineage>
</organism>
<evidence type="ECO:0000313" key="1">
    <source>
        <dbReference type="EMBL" id="GFG36518.1"/>
    </source>
</evidence>
<proteinExistence type="predicted"/>
<reference evidence="2" key="1">
    <citation type="submission" date="2020-01" db="EMBL/GenBank/DDBJ databases">
        <title>Draft genome sequence of the Termite Coptotermes fromosanus.</title>
        <authorList>
            <person name="Itakura S."/>
            <person name="Yosikawa Y."/>
            <person name="Umezawa K."/>
        </authorList>
    </citation>
    <scope>NUCLEOTIDE SEQUENCE [LARGE SCALE GENOMIC DNA]</scope>
</reference>
<comment type="caution">
    <text evidence="1">The sequence shown here is derived from an EMBL/GenBank/DDBJ whole genome shotgun (WGS) entry which is preliminary data.</text>
</comment>
<dbReference type="InParanoid" id="A0A6L2Q113"/>
<gene>
    <name evidence="1" type="ORF">Cfor_11852</name>
</gene>
<dbReference type="GO" id="GO:0003676">
    <property type="term" value="F:nucleic acid binding"/>
    <property type="evidence" value="ECO:0007669"/>
    <property type="project" value="InterPro"/>
</dbReference>